<dbReference type="GeneTree" id="ENSGT00940000154102"/>
<keyword evidence="2" id="KW-0963">Cytoplasm</keyword>
<dbReference type="RefSeq" id="XP_031422871.1">
    <property type="nucleotide sequence ID" value="XM_031567011.2"/>
</dbReference>
<dbReference type="GO" id="GO:0031398">
    <property type="term" value="P:positive regulation of protein ubiquitination"/>
    <property type="evidence" value="ECO:0007669"/>
    <property type="project" value="TreeGrafter"/>
</dbReference>
<proteinExistence type="predicted"/>
<feature type="compositionally biased region" description="Low complexity" evidence="4">
    <location>
        <begin position="269"/>
        <end position="284"/>
    </location>
</feature>
<dbReference type="InterPro" id="IPR043447">
    <property type="entry name" value="CCDC120/INAVA"/>
</dbReference>
<dbReference type="Proteomes" id="UP000515152">
    <property type="component" value="Chromosome 4"/>
</dbReference>
<sequence length="654" mass="72332">MDCKEDISDSDSGIMLHSGPDSPTSPMKDLTTHTRAMRLKHQDLEERLGLCLLELRKLCIREAELTGKLSPDYPLGSDQKPPQIRRRIGTAFKLDEGLIHQDGEESVLHSLEAELSLQRQICEAARRLSLEEHLSKPVRKSRLQQCKREERKMRDLQEAVFQHRVRHGCQSPQTCHAKQRDLSISDDSSLSDAAAMDDESDFSPSLVQSLAESPRSSLSPSHSTYPSSQSVSLSVTSSTSSLENQRCPIQNSPWSESSLDQPYQKSKKPTSASSSRSSSPSGAPVQADVNLHLADLPPPMQLVSMRNLALMPTVSTSAPSTPELPVRRQLSQSFRLPKSKPDFGKFSSDQGRGRPRLPRRRVGELAVASPEYSPLRLCQSSSEDSSSEHSVPSYASSPCREGSVKTGKPIPPPYAYHLSSQLKGTAAGEAHGYKNNGQHHGQRPAPNNEANVNRNNQRLPGTNNDALNNKNNQHYPASINNANNYNNNQQHPTPNGLRGVVKEGSSLEAEMGKLRVDSPSPARPAALNNSSPKDVPLPKRAVKPPPPPYTRLVRTPSLKEYPTHASRLLLPREIVCEELKSWHQRNNSLRGPRPLPLVRQGSLRVKRAPNREPPAYQQAHAQKQAPLKVILQRAPDGTPLQWFEEEDAEIVSQV</sequence>
<feature type="compositionally biased region" description="Low complexity" evidence="4">
    <location>
        <begin position="209"/>
        <end position="242"/>
    </location>
</feature>
<evidence type="ECO:0000313" key="7">
    <source>
        <dbReference type="RefSeq" id="XP_031422871.1"/>
    </source>
</evidence>
<feature type="compositionally biased region" description="Low complexity" evidence="4">
    <location>
        <begin position="443"/>
        <end position="456"/>
    </location>
</feature>
<accession>A0A6P8FGP7</accession>
<evidence type="ECO:0000256" key="4">
    <source>
        <dbReference type="SAM" id="MobiDB-lite"/>
    </source>
</evidence>
<reference evidence="7 8" key="1">
    <citation type="submission" date="2025-04" db="UniProtKB">
        <authorList>
            <consortium name="RefSeq"/>
        </authorList>
    </citation>
    <scope>IDENTIFICATION</scope>
</reference>
<evidence type="ECO:0000256" key="3">
    <source>
        <dbReference type="ARBA" id="ARBA00023054"/>
    </source>
</evidence>
<feature type="compositionally biased region" description="Polar residues" evidence="4">
    <location>
        <begin position="243"/>
        <end position="264"/>
    </location>
</feature>
<dbReference type="AlphaFoldDB" id="A0A6P8FGP7"/>
<evidence type="ECO:0000313" key="8">
    <source>
        <dbReference type="RefSeq" id="XP_031422872.1"/>
    </source>
</evidence>
<dbReference type="RefSeq" id="XP_031422872.1">
    <property type="nucleotide sequence ID" value="XM_031567012.2"/>
</dbReference>
<comment type="subcellular location">
    <subcellularLocation>
        <location evidence="1">Cytoplasm</location>
    </subcellularLocation>
</comment>
<dbReference type="CTD" id="567844"/>
<feature type="compositionally biased region" description="Low complexity" evidence="4">
    <location>
        <begin position="380"/>
        <end position="393"/>
    </location>
</feature>
<feature type="compositionally biased region" description="Low complexity" evidence="4">
    <location>
        <begin position="185"/>
        <end position="194"/>
    </location>
</feature>
<evidence type="ECO:0000259" key="5">
    <source>
        <dbReference type="Pfam" id="PF11819"/>
    </source>
</evidence>
<evidence type="ECO:0000313" key="6">
    <source>
        <dbReference type="Proteomes" id="UP000515152"/>
    </source>
</evidence>
<dbReference type="Pfam" id="PF11819">
    <property type="entry name" value="CUPID"/>
    <property type="match status" value="1"/>
</dbReference>
<feature type="region of interest" description="Disordered" evidence="4">
    <location>
        <begin position="512"/>
        <end position="554"/>
    </location>
</feature>
<feature type="compositionally biased region" description="Polar residues" evidence="4">
    <location>
        <begin position="457"/>
        <end position="479"/>
    </location>
</feature>
<name>A0A6P8FGP7_CLUHA</name>
<dbReference type="PANTHER" id="PTHR16093">
    <property type="entry name" value="COILED-COIL DOMAIN-CONTAINING PROTEIN 120 FAMILY MEMBER"/>
    <property type="match status" value="1"/>
</dbReference>
<dbReference type="GO" id="GO:0005737">
    <property type="term" value="C:cytoplasm"/>
    <property type="evidence" value="ECO:0007669"/>
    <property type="project" value="UniProtKB-SubCell"/>
</dbReference>
<feature type="region of interest" description="Disordered" evidence="4">
    <location>
        <begin position="332"/>
        <end position="500"/>
    </location>
</feature>
<gene>
    <name evidence="7 8" type="primary">inavaa</name>
</gene>
<feature type="region of interest" description="Disordered" evidence="4">
    <location>
        <begin position="1"/>
        <end position="27"/>
    </location>
</feature>
<evidence type="ECO:0000256" key="1">
    <source>
        <dbReference type="ARBA" id="ARBA00004496"/>
    </source>
</evidence>
<keyword evidence="3" id="KW-0175">Coiled coil</keyword>
<feature type="domain" description="Cytohesin Ubiquitin Protein Inducing" evidence="5">
    <location>
        <begin position="3"/>
        <end position="136"/>
    </location>
</feature>
<dbReference type="GO" id="GO:0034334">
    <property type="term" value="P:adherens junction maintenance"/>
    <property type="evidence" value="ECO:0007669"/>
    <property type="project" value="TreeGrafter"/>
</dbReference>
<feature type="region of interest" description="Disordered" evidence="4">
    <location>
        <begin position="167"/>
        <end position="285"/>
    </location>
</feature>
<dbReference type="InterPro" id="IPR021774">
    <property type="entry name" value="CUPID"/>
</dbReference>
<keyword evidence="6" id="KW-1185">Reference proteome</keyword>
<dbReference type="GeneID" id="105893621"/>
<dbReference type="OrthoDB" id="10063592at2759"/>
<protein>
    <submittedName>
        <fullName evidence="7 8">Innate immunity activator protein</fullName>
    </submittedName>
</protein>
<evidence type="ECO:0000256" key="2">
    <source>
        <dbReference type="ARBA" id="ARBA00022490"/>
    </source>
</evidence>
<dbReference type="PANTHER" id="PTHR16093:SF4">
    <property type="entry name" value="INNATE IMMUNITY ACTIVATOR PROTEIN"/>
    <property type="match status" value="1"/>
</dbReference>
<organism evidence="6 7">
    <name type="scientific">Clupea harengus</name>
    <name type="common">Atlantic herring</name>
    <dbReference type="NCBI Taxonomy" id="7950"/>
    <lineage>
        <taxon>Eukaryota</taxon>
        <taxon>Metazoa</taxon>
        <taxon>Chordata</taxon>
        <taxon>Craniata</taxon>
        <taxon>Vertebrata</taxon>
        <taxon>Euteleostomi</taxon>
        <taxon>Actinopterygii</taxon>
        <taxon>Neopterygii</taxon>
        <taxon>Teleostei</taxon>
        <taxon>Clupei</taxon>
        <taxon>Clupeiformes</taxon>
        <taxon>Clupeoidei</taxon>
        <taxon>Clupeidae</taxon>
        <taxon>Clupea</taxon>
    </lineage>
</organism>
<dbReference type="KEGG" id="char:105893621"/>